<comment type="similarity">
    <text evidence="2">Belongs to the uricase family.</text>
</comment>
<comment type="pathway">
    <text evidence="1">Purine metabolism; urate degradation; (S)-allantoin from urate: step 1/3.</text>
</comment>
<dbReference type="InterPro" id="IPR002042">
    <property type="entry name" value="Uricase"/>
</dbReference>
<keyword evidence="4" id="KW-0659">Purine metabolism</keyword>
<dbReference type="GO" id="GO:0005777">
    <property type="term" value="C:peroxisome"/>
    <property type="evidence" value="ECO:0007669"/>
    <property type="project" value="TreeGrafter"/>
</dbReference>
<accession>A0AAE1N7M2</accession>
<protein>
    <recommendedName>
        <fullName evidence="3">factor independent urate hydroxylase</fullName>
        <ecNumber evidence="3">1.7.3.3</ecNumber>
    </recommendedName>
    <alternativeName>
        <fullName evidence="6">Urate oxidase</fullName>
    </alternativeName>
</protein>
<dbReference type="Gene3D" id="3.10.270.10">
    <property type="entry name" value="Urate Oxidase"/>
    <property type="match status" value="1"/>
</dbReference>
<dbReference type="PANTHER" id="PTHR42874:SF1">
    <property type="entry name" value="URICASE"/>
    <property type="match status" value="1"/>
</dbReference>
<evidence type="ECO:0000256" key="2">
    <source>
        <dbReference type="ARBA" id="ARBA00009760"/>
    </source>
</evidence>
<reference evidence="7" key="1">
    <citation type="submission" date="2023-10" db="EMBL/GenBank/DDBJ databases">
        <title>Chromosome-level genome of the transformable northern wattle, Acacia crassicarpa.</title>
        <authorList>
            <person name="Massaro I."/>
            <person name="Sinha N.R."/>
            <person name="Poethig S."/>
            <person name="Leichty A.R."/>
        </authorList>
    </citation>
    <scope>NUCLEOTIDE SEQUENCE</scope>
    <source>
        <strain evidence="7">Acra3RX</strain>
        <tissue evidence="7">Leaf</tissue>
    </source>
</reference>
<organism evidence="7 8">
    <name type="scientific">Acacia crassicarpa</name>
    <name type="common">northern wattle</name>
    <dbReference type="NCBI Taxonomy" id="499986"/>
    <lineage>
        <taxon>Eukaryota</taxon>
        <taxon>Viridiplantae</taxon>
        <taxon>Streptophyta</taxon>
        <taxon>Embryophyta</taxon>
        <taxon>Tracheophyta</taxon>
        <taxon>Spermatophyta</taxon>
        <taxon>Magnoliopsida</taxon>
        <taxon>eudicotyledons</taxon>
        <taxon>Gunneridae</taxon>
        <taxon>Pentapetalae</taxon>
        <taxon>rosids</taxon>
        <taxon>fabids</taxon>
        <taxon>Fabales</taxon>
        <taxon>Fabaceae</taxon>
        <taxon>Caesalpinioideae</taxon>
        <taxon>mimosoid clade</taxon>
        <taxon>Acacieae</taxon>
        <taxon>Acacia</taxon>
    </lineage>
</organism>
<name>A0AAE1N7M2_9FABA</name>
<dbReference type="GO" id="GO:0006145">
    <property type="term" value="P:purine nucleobase catabolic process"/>
    <property type="evidence" value="ECO:0007669"/>
    <property type="project" value="TreeGrafter"/>
</dbReference>
<keyword evidence="8" id="KW-1185">Reference proteome</keyword>
<gene>
    <name evidence="7" type="ORF">QN277_001117</name>
</gene>
<sequence>MKHEINLQVYARANECSELLSVEDFAIVLAKHFTSFFSQVTTTIVKIVEKPWEHVHVDGQPLKHGFKLGSEKHIQLRR</sequence>
<proteinExistence type="inferred from homology"/>
<evidence type="ECO:0000256" key="4">
    <source>
        <dbReference type="ARBA" id="ARBA00022631"/>
    </source>
</evidence>
<keyword evidence="5" id="KW-0560">Oxidoreductase</keyword>
<dbReference type="GO" id="GO:0004846">
    <property type="term" value="F:urate oxidase activity"/>
    <property type="evidence" value="ECO:0007669"/>
    <property type="project" value="UniProtKB-EC"/>
</dbReference>
<dbReference type="Proteomes" id="UP001293593">
    <property type="component" value="Unassembled WGS sequence"/>
</dbReference>
<dbReference type="GO" id="GO:0019628">
    <property type="term" value="P:urate catabolic process"/>
    <property type="evidence" value="ECO:0007669"/>
    <property type="project" value="TreeGrafter"/>
</dbReference>
<evidence type="ECO:0000256" key="6">
    <source>
        <dbReference type="ARBA" id="ARBA00031317"/>
    </source>
</evidence>
<dbReference type="Pfam" id="PF01014">
    <property type="entry name" value="Uricase"/>
    <property type="match status" value="1"/>
</dbReference>
<dbReference type="PANTHER" id="PTHR42874">
    <property type="entry name" value="URICASE"/>
    <property type="match status" value="1"/>
</dbReference>
<dbReference type="EMBL" id="JAWXYG010000001">
    <property type="protein sequence ID" value="KAK4284262.1"/>
    <property type="molecule type" value="Genomic_DNA"/>
</dbReference>
<dbReference type="SUPFAM" id="SSF55620">
    <property type="entry name" value="Tetrahydrobiopterin biosynthesis enzymes-like"/>
    <property type="match status" value="1"/>
</dbReference>
<evidence type="ECO:0000313" key="8">
    <source>
        <dbReference type="Proteomes" id="UP001293593"/>
    </source>
</evidence>
<evidence type="ECO:0000256" key="5">
    <source>
        <dbReference type="ARBA" id="ARBA00023002"/>
    </source>
</evidence>
<comment type="caution">
    <text evidence="7">The sequence shown here is derived from an EMBL/GenBank/DDBJ whole genome shotgun (WGS) entry which is preliminary data.</text>
</comment>
<dbReference type="AlphaFoldDB" id="A0AAE1N7M2"/>
<evidence type="ECO:0000313" key="7">
    <source>
        <dbReference type="EMBL" id="KAK4284262.1"/>
    </source>
</evidence>
<evidence type="ECO:0000256" key="3">
    <source>
        <dbReference type="ARBA" id="ARBA00012598"/>
    </source>
</evidence>
<dbReference type="EC" id="1.7.3.3" evidence="3"/>
<evidence type="ECO:0000256" key="1">
    <source>
        <dbReference type="ARBA" id="ARBA00004831"/>
    </source>
</evidence>